<name>A0A251WVR6_9RHOB</name>
<proteinExistence type="predicted"/>
<dbReference type="CDD" id="cd01839">
    <property type="entry name" value="SGNH_arylesterase_like"/>
    <property type="match status" value="1"/>
</dbReference>
<dbReference type="Proteomes" id="UP000194664">
    <property type="component" value="Unassembled WGS sequence"/>
</dbReference>
<dbReference type="GO" id="GO:0016788">
    <property type="term" value="F:hydrolase activity, acting on ester bonds"/>
    <property type="evidence" value="ECO:0007669"/>
    <property type="project" value="UniProtKB-ARBA"/>
</dbReference>
<dbReference type="EMBL" id="MSPP01000005">
    <property type="protein sequence ID" value="OUD08436.1"/>
    <property type="molecule type" value="Genomic_DNA"/>
</dbReference>
<organism evidence="2 3">
    <name type="scientific">Marivivens niveibacter</name>
    <dbReference type="NCBI Taxonomy" id="1930667"/>
    <lineage>
        <taxon>Bacteria</taxon>
        <taxon>Pseudomonadati</taxon>
        <taxon>Pseudomonadota</taxon>
        <taxon>Alphaproteobacteria</taxon>
        <taxon>Rhodobacterales</taxon>
        <taxon>Paracoccaceae</taxon>
        <taxon>Marivivens group</taxon>
        <taxon>Marivivens</taxon>
    </lineage>
</organism>
<dbReference type="Pfam" id="PF13472">
    <property type="entry name" value="Lipase_GDSL_2"/>
    <property type="match status" value="1"/>
</dbReference>
<evidence type="ECO:0000259" key="1">
    <source>
        <dbReference type="Pfam" id="PF13472"/>
    </source>
</evidence>
<evidence type="ECO:0000313" key="2">
    <source>
        <dbReference type="EMBL" id="OUD08436.1"/>
    </source>
</evidence>
<dbReference type="InterPro" id="IPR013830">
    <property type="entry name" value="SGNH_hydro"/>
</dbReference>
<protein>
    <submittedName>
        <fullName evidence="2">Arylesterase</fullName>
    </submittedName>
</protein>
<comment type="caution">
    <text evidence="2">The sequence shown here is derived from an EMBL/GenBank/DDBJ whole genome shotgun (WGS) entry which is preliminary data.</text>
</comment>
<keyword evidence="3" id="KW-1185">Reference proteome</keyword>
<dbReference type="AlphaFoldDB" id="A0A251WVR6"/>
<sequence length="208" mass="21988">MKRILAFGDSLTWGHDPVDGTRLDARFLWPNVLAKALRAEVISEGLGGRTTIYDDENGPCDRNGARVLPVLLQSHSPLDLVIVMLGTNDLKPDICGTAEGARDGIRRIVEIIRRHDYGVVGLVPQVLIVSPPPCVIGPDGVTGGGRDIGETRRLAPLYSALCDELGLSFFDAGTVSVASSIDGVHLDGANTAAIGAALAEFIHTSQKA</sequence>
<feature type="domain" description="SGNH hydrolase-type esterase" evidence="1">
    <location>
        <begin position="6"/>
        <end position="180"/>
    </location>
</feature>
<reference evidence="2 3" key="1">
    <citation type="submission" date="2016-12" db="EMBL/GenBank/DDBJ databases">
        <title>The draft genome sequence of HSLHS2.</title>
        <authorList>
            <person name="Hu D."/>
            <person name="Wang L."/>
            <person name="Shao Z."/>
        </authorList>
    </citation>
    <scope>NUCLEOTIDE SEQUENCE [LARGE SCALE GENOMIC DNA]</scope>
    <source>
        <strain evidence="2">MCCC 1A06712</strain>
    </source>
</reference>
<gene>
    <name evidence="2" type="ORF">BVC71_13095</name>
</gene>
<dbReference type="OrthoDB" id="164654at2"/>
<accession>A0A251WVR6</accession>
<dbReference type="InterPro" id="IPR036514">
    <property type="entry name" value="SGNH_hydro_sf"/>
</dbReference>
<dbReference type="SUPFAM" id="SSF52266">
    <property type="entry name" value="SGNH hydrolase"/>
    <property type="match status" value="1"/>
</dbReference>
<dbReference type="Gene3D" id="3.40.50.1110">
    <property type="entry name" value="SGNH hydrolase"/>
    <property type="match status" value="1"/>
</dbReference>
<evidence type="ECO:0000313" key="3">
    <source>
        <dbReference type="Proteomes" id="UP000194664"/>
    </source>
</evidence>
<dbReference type="RefSeq" id="WP_086452135.1">
    <property type="nucleotide sequence ID" value="NZ_MSPP01000005.1"/>
</dbReference>